<dbReference type="PROSITE" id="PS50194">
    <property type="entry name" value="FILAMIN_REPEAT"/>
    <property type="match status" value="3"/>
</dbReference>
<dbReference type="Gene3D" id="2.60.40.10">
    <property type="entry name" value="Immunoglobulins"/>
    <property type="match status" value="2"/>
</dbReference>
<dbReference type="Pfam" id="PF00630">
    <property type="entry name" value="Filamin"/>
    <property type="match status" value="1"/>
</dbReference>
<dbReference type="InterPro" id="IPR014756">
    <property type="entry name" value="Ig_E-set"/>
</dbReference>
<reference evidence="4 5" key="1">
    <citation type="submission" date="2018-11" db="EMBL/GenBank/DDBJ databases">
        <authorList>
            <consortium name="Pathogen Informatics"/>
        </authorList>
    </citation>
    <scope>NUCLEOTIDE SEQUENCE [LARGE SCALE GENOMIC DNA]</scope>
</reference>
<dbReference type="AlphaFoldDB" id="A0A3P7NC04"/>
<dbReference type="PANTHER" id="PTHR38537:SF16">
    <property type="entry name" value="CALPONIN-HOMOLOGY (CH) DOMAIN-CONTAINING PROTEIN"/>
    <property type="match status" value="1"/>
</dbReference>
<organism evidence="4 5">
    <name type="scientific">Cylicostephanus goldi</name>
    <name type="common">Nematode worm</name>
    <dbReference type="NCBI Taxonomy" id="71465"/>
    <lineage>
        <taxon>Eukaryota</taxon>
        <taxon>Metazoa</taxon>
        <taxon>Ecdysozoa</taxon>
        <taxon>Nematoda</taxon>
        <taxon>Chromadorea</taxon>
        <taxon>Rhabditida</taxon>
        <taxon>Rhabditina</taxon>
        <taxon>Rhabditomorpha</taxon>
        <taxon>Strongyloidea</taxon>
        <taxon>Strongylidae</taxon>
        <taxon>Cylicostephanus</taxon>
    </lineage>
</organism>
<dbReference type="EMBL" id="UYRV01122085">
    <property type="protein sequence ID" value="VDN33078.1"/>
    <property type="molecule type" value="Genomic_DNA"/>
</dbReference>
<keyword evidence="2" id="KW-0677">Repeat</keyword>
<dbReference type="GO" id="GO:0030036">
    <property type="term" value="P:actin cytoskeleton organization"/>
    <property type="evidence" value="ECO:0007669"/>
    <property type="project" value="InterPro"/>
</dbReference>
<keyword evidence="5" id="KW-1185">Reference proteome</keyword>
<evidence type="ECO:0000313" key="4">
    <source>
        <dbReference type="EMBL" id="VDN33078.1"/>
    </source>
</evidence>
<proteinExistence type="inferred from homology"/>
<dbReference type="InterPro" id="IPR044801">
    <property type="entry name" value="Filamin"/>
</dbReference>
<feature type="repeat" description="Filamin" evidence="3">
    <location>
        <begin position="49"/>
        <end position="144"/>
    </location>
</feature>
<evidence type="ECO:0000313" key="5">
    <source>
        <dbReference type="Proteomes" id="UP000271889"/>
    </source>
</evidence>
<protein>
    <recommendedName>
        <fullName evidence="6">Filamin/ABP280 repeat protein</fullName>
    </recommendedName>
</protein>
<feature type="repeat" description="Filamin" evidence="3">
    <location>
        <begin position="1"/>
        <end position="51"/>
    </location>
</feature>
<feature type="repeat" description="Filamin" evidence="3">
    <location>
        <begin position="185"/>
        <end position="222"/>
    </location>
</feature>
<evidence type="ECO:0008006" key="6">
    <source>
        <dbReference type="Google" id="ProtNLM"/>
    </source>
</evidence>
<comment type="similarity">
    <text evidence="1">Belongs to the filamin family.</text>
</comment>
<evidence type="ECO:0000256" key="1">
    <source>
        <dbReference type="ARBA" id="ARBA00009238"/>
    </source>
</evidence>
<dbReference type="Proteomes" id="UP000271889">
    <property type="component" value="Unassembled WGS sequence"/>
</dbReference>
<dbReference type="PANTHER" id="PTHR38537">
    <property type="entry name" value="JITTERBUG, ISOFORM N"/>
    <property type="match status" value="1"/>
</dbReference>
<accession>A0A3P7NC04</accession>
<dbReference type="InterPro" id="IPR013783">
    <property type="entry name" value="Ig-like_fold"/>
</dbReference>
<sequence length="222" mass="24593">MRRPNGTSEVVFSPEEVGAHIVHIDFNNKPIAGMLFVNHDPKNRSPFTVRVVDPSKVVVNDLDMDRDGSFLLRLGQQNVFDVDATAAGPGKLRAEVRNSESALLGEGPAVDDLGYGKYRVAFTPKHPGRYSIYLYWNELPVESAFPVRARSSEERTTTTTTTREIRETRETAAPIAHVRDKSSSSIDDDVSRVMVRGDGLHRAQLKEPNEFIVDGSDASRGN</sequence>
<name>A0A3P7NC04_CYLGO</name>
<dbReference type="SMART" id="SM00557">
    <property type="entry name" value="IG_FLMN"/>
    <property type="match status" value="1"/>
</dbReference>
<dbReference type="InterPro" id="IPR001298">
    <property type="entry name" value="Filamin/ABP280_rpt"/>
</dbReference>
<evidence type="ECO:0000256" key="2">
    <source>
        <dbReference type="ARBA" id="ARBA00022737"/>
    </source>
</evidence>
<dbReference type="InterPro" id="IPR017868">
    <property type="entry name" value="Filamin/ABP280_repeat-like"/>
</dbReference>
<dbReference type="SUPFAM" id="SSF81296">
    <property type="entry name" value="E set domains"/>
    <property type="match status" value="2"/>
</dbReference>
<evidence type="ECO:0000256" key="3">
    <source>
        <dbReference type="PROSITE-ProRule" id="PRU00087"/>
    </source>
</evidence>
<gene>
    <name evidence="4" type="ORF">CGOC_LOCUS12290</name>
</gene>
<dbReference type="GO" id="GO:0051015">
    <property type="term" value="F:actin filament binding"/>
    <property type="evidence" value="ECO:0007669"/>
    <property type="project" value="InterPro"/>
</dbReference>